<accession>A0A934X1D6</accession>
<dbReference type="EMBL" id="JAEQBW010000015">
    <property type="protein sequence ID" value="MBK6267183.1"/>
    <property type="molecule type" value="Genomic_DNA"/>
</dbReference>
<dbReference type="InterPro" id="IPR050834">
    <property type="entry name" value="Glycosyltransf_2"/>
</dbReference>
<dbReference type="PANTHER" id="PTHR43685">
    <property type="entry name" value="GLYCOSYLTRANSFERASE"/>
    <property type="match status" value="1"/>
</dbReference>
<dbReference type="Gene3D" id="3.90.550.10">
    <property type="entry name" value="Spore Coat Polysaccharide Biosynthesis Protein SpsA, Chain A"/>
    <property type="match status" value="1"/>
</dbReference>
<dbReference type="InterPro" id="IPR029044">
    <property type="entry name" value="Nucleotide-diphossugar_trans"/>
</dbReference>
<evidence type="ECO:0000259" key="1">
    <source>
        <dbReference type="Pfam" id="PF00535"/>
    </source>
</evidence>
<evidence type="ECO:0000313" key="2">
    <source>
        <dbReference type="EMBL" id="MBK6267183.1"/>
    </source>
</evidence>
<dbReference type="Pfam" id="PF00535">
    <property type="entry name" value="Glycos_transf_2"/>
    <property type="match status" value="1"/>
</dbReference>
<sequence>MKRASIIISFYNNPKALKLILAALQMQSEKDFEAIIADDGSKKEVVNEIDSIKKNYSFPVKHLWHEDQGFRKNRILNQAVLAAESNYLIFIDGDCIPHRHFIHDHLHFSRKNRIVAGRRVNLSEKLSKSLTPENILKGKLNRWLPSLLMESFGGKARYVEKAIYLPFESINKALGSTKKGVLGCNFSVHKDGLYAINGFDMRYEMPCVGEDVDPEYRLKLLGYDVFTPKFRLIQYHLFHLRQSRDGEKINFEIFNETRKHQISRCDVGLDQLQA</sequence>
<proteinExistence type="predicted"/>
<dbReference type="Proteomes" id="UP000611723">
    <property type="component" value="Unassembled WGS sequence"/>
</dbReference>
<reference evidence="2" key="1">
    <citation type="submission" date="2021-01" db="EMBL/GenBank/DDBJ databases">
        <title>Marivirga aurantiaca sp. nov., isolated from intertidal surface sediments.</title>
        <authorList>
            <person name="Zhang M."/>
        </authorList>
    </citation>
    <scope>NUCLEOTIDE SEQUENCE</scope>
    <source>
        <strain evidence="2">S37H4</strain>
    </source>
</reference>
<dbReference type="PANTHER" id="PTHR43685:SF3">
    <property type="entry name" value="SLR2126 PROTEIN"/>
    <property type="match status" value="1"/>
</dbReference>
<name>A0A934X1D6_9BACT</name>
<dbReference type="AlphaFoldDB" id="A0A934X1D6"/>
<dbReference type="InterPro" id="IPR001173">
    <property type="entry name" value="Glyco_trans_2-like"/>
</dbReference>
<comment type="caution">
    <text evidence="2">The sequence shown here is derived from an EMBL/GenBank/DDBJ whole genome shotgun (WGS) entry which is preliminary data.</text>
</comment>
<organism evidence="2 3">
    <name type="scientific">Marivirga aurantiaca</name>
    <dbReference type="NCBI Taxonomy" id="2802615"/>
    <lineage>
        <taxon>Bacteria</taxon>
        <taxon>Pseudomonadati</taxon>
        <taxon>Bacteroidota</taxon>
        <taxon>Cytophagia</taxon>
        <taxon>Cytophagales</taxon>
        <taxon>Marivirgaceae</taxon>
        <taxon>Marivirga</taxon>
    </lineage>
</organism>
<dbReference type="RefSeq" id="WP_201432873.1">
    <property type="nucleotide sequence ID" value="NZ_JAEQBW010000015.1"/>
</dbReference>
<feature type="domain" description="Glycosyltransferase 2-like" evidence="1">
    <location>
        <begin position="5"/>
        <end position="125"/>
    </location>
</feature>
<evidence type="ECO:0000313" key="3">
    <source>
        <dbReference type="Proteomes" id="UP000611723"/>
    </source>
</evidence>
<dbReference type="SUPFAM" id="SSF53448">
    <property type="entry name" value="Nucleotide-diphospho-sugar transferases"/>
    <property type="match status" value="1"/>
</dbReference>
<protein>
    <submittedName>
        <fullName evidence="2">Glycosyltransferase</fullName>
    </submittedName>
</protein>
<keyword evidence="3" id="KW-1185">Reference proteome</keyword>
<gene>
    <name evidence="2" type="ORF">JKA74_19215</name>
</gene>